<evidence type="ECO:0000313" key="3">
    <source>
        <dbReference type="Proteomes" id="UP000499080"/>
    </source>
</evidence>
<dbReference type="AlphaFoldDB" id="A0A4Y2BXY2"/>
<keyword evidence="3" id="KW-1185">Reference proteome</keyword>
<sequence length="309" mass="34186">MATGNMSKHGIMGASTNQDSYLVSASCRIFQDLADIYINPEESISVDAEAARLENDLNSETPNKYPNAPHSSPIDLQNDPDSSVFNEELVKCLKELPVILLSLEERTKDGSAEMLEVDTEDPPRSYFEASTSTKSDVKPYGCKGFQYHNENFGKNCSVKAMTVTASGHHAGDSKSESTEPFYTNVNNQLERFNFLRVDSVGEFNADFYGRSTLSDNTSIIANCASDASDISLEDVESVSSDDNSSCESTGRIEFEALALDSTIHPSTVQRFQHWRIRGRNKRALSLDEMNPSKILHTTDFSTTPFELTI</sequence>
<accession>A0A4Y2BXY2</accession>
<evidence type="ECO:0000313" key="2">
    <source>
        <dbReference type="EMBL" id="GBL97022.1"/>
    </source>
</evidence>
<protein>
    <submittedName>
        <fullName evidence="2">Uncharacterized protein</fullName>
    </submittedName>
</protein>
<name>A0A4Y2BXY2_ARAVE</name>
<evidence type="ECO:0000256" key="1">
    <source>
        <dbReference type="SAM" id="MobiDB-lite"/>
    </source>
</evidence>
<feature type="region of interest" description="Disordered" evidence="1">
    <location>
        <begin position="58"/>
        <end position="80"/>
    </location>
</feature>
<dbReference type="Proteomes" id="UP000499080">
    <property type="component" value="Unassembled WGS sequence"/>
</dbReference>
<dbReference type="OrthoDB" id="10424596at2759"/>
<gene>
    <name evidence="2" type="ORF">AVEN_254077_1</name>
</gene>
<organism evidence="2 3">
    <name type="scientific">Araneus ventricosus</name>
    <name type="common">Orbweaver spider</name>
    <name type="synonym">Epeira ventricosa</name>
    <dbReference type="NCBI Taxonomy" id="182803"/>
    <lineage>
        <taxon>Eukaryota</taxon>
        <taxon>Metazoa</taxon>
        <taxon>Ecdysozoa</taxon>
        <taxon>Arthropoda</taxon>
        <taxon>Chelicerata</taxon>
        <taxon>Arachnida</taxon>
        <taxon>Araneae</taxon>
        <taxon>Araneomorphae</taxon>
        <taxon>Entelegynae</taxon>
        <taxon>Araneoidea</taxon>
        <taxon>Araneidae</taxon>
        <taxon>Araneus</taxon>
    </lineage>
</organism>
<comment type="caution">
    <text evidence="2">The sequence shown here is derived from an EMBL/GenBank/DDBJ whole genome shotgun (WGS) entry which is preliminary data.</text>
</comment>
<proteinExistence type="predicted"/>
<reference evidence="2 3" key="1">
    <citation type="journal article" date="2019" name="Sci. Rep.">
        <title>Orb-weaving spider Araneus ventricosus genome elucidates the spidroin gene catalogue.</title>
        <authorList>
            <person name="Kono N."/>
            <person name="Nakamura H."/>
            <person name="Ohtoshi R."/>
            <person name="Moran D.A.P."/>
            <person name="Shinohara A."/>
            <person name="Yoshida Y."/>
            <person name="Fujiwara M."/>
            <person name="Mori M."/>
            <person name="Tomita M."/>
            <person name="Arakawa K."/>
        </authorList>
    </citation>
    <scope>NUCLEOTIDE SEQUENCE [LARGE SCALE GENOMIC DNA]</scope>
</reference>
<dbReference type="EMBL" id="BGPR01000126">
    <property type="protein sequence ID" value="GBL97022.1"/>
    <property type="molecule type" value="Genomic_DNA"/>
</dbReference>